<proteinExistence type="predicted"/>
<evidence type="ECO:0000313" key="3">
    <source>
        <dbReference type="Proteomes" id="UP001596461"/>
    </source>
</evidence>
<dbReference type="AlphaFoldDB" id="A0ABD5WKB9"/>
<gene>
    <name evidence="2" type="ORF">ACFQL9_15105</name>
</gene>
<evidence type="ECO:0000313" key="2">
    <source>
        <dbReference type="EMBL" id="MFC7070973.1"/>
    </source>
</evidence>
<comment type="caution">
    <text evidence="2">The sequence shown here is derived from an EMBL/GenBank/DDBJ whole genome shotgun (WGS) entry which is preliminary data.</text>
</comment>
<dbReference type="RefSeq" id="WP_284030764.1">
    <property type="nucleotide sequence ID" value="NZ_CP126154.1"/>
</dbReference>
<organism evidence="2 3">
    <name type="scientific">Halobaculum lipolyticum</name>
    <dbReference type="NCBI Taxonomy" id="3032001"/>
    <lineage>
        <taxon>Archaea</taxon>
        <taxon>Methanobacteriati</taxon>
        <taxon>Methanobacteriota</taxon>
        <taxon>Stenosarchaea group</taxon>
        <taxon>Halobacteria</taxon>
        <taxon>Halobacteriales</taxon>
        <taxon>Haloferacaceae</taxon>
        <taxon>Halobaculum</taxon>
    </lineage>
</organism>
<reference evidence="2 3" key="1">
    <citation type="journal article" date="2019" name="Int. J. Syst. Evol. Microbiol.">
        <title>The Global Catalogue of Microorganisms (GCM) 10K type strain sequencing project: providing services to taxonomists for standard genome sequencing and annotation.</title>
        <authorList>
            <consortium name="The Broad Institute Genomics Platform"/>
            <consortium name="The Broad Institute Genome Sequencing Center for Infectious Disease"/>
            <person name="Wu L."/>
            <person name="Ma J."/>
        </authorList>
    </citation>
    <scope>NUCLEOTIDE SEQUENCE [LARGE SCALE GENOMIC DNA]</scope>
    <source>
        <strain evidence="2 3">DT31</strain>
    </source>
</reference>
<evidence type="ECO:0000259" key="1">
    <source>
        <dbReference type="Pfam" id="PF26222"/>
    </source>
</evidence>
<dbReference type="Proteomes" id="UP001596461">
    <property type="component" value="Unassembled WGS sequence"/>
</dbReference>
<accession>A0ABD5WKB9</accession>
<name>A0ABD5WKB9_9EURY</name>
<dbReference type="Pfam" id="PF26222">
    <property type="entry name" value="DUF8048"/>
    <property type="match status" value="1"/>
</dbReference>
<protein>
    <recommendedName>
        <fullName evidence="1">DUF8048 domain-containing protein</fullName>
    </recommendedName>
</protein>
<sequence>MDELGPLAAFVSPTASDAGVEESALRGTLAGMQTDVRAYPGVADLVFEYRRAFEYDPLVRREGRAYYLLVPPRVWTEFAATLDASAAVLAAAKAVHDRAFTDGTELSPDERGDWEPLVFVAEAEP</sequence>
<dbReference type="InterPro" id="IPR058361">
    <property type="entry name" value="DUF8048"/>
</dbReference>
<dbReference type="EMBL" id="JBHTAH010000016">
    <property type="protein sequence ID" value="MFC7070973.1"/>
    <property type="molecule type" value="Genomic_DNA"/>
</dbReference>
<dbReference type="GeneID" id="81125611"/>
<keyword evidence="3" id="KW-1185">Reference proteome</keyword>
<feature type="domain" description="DUF8048" evidence="1">
    <location>
        <begin position="10"/>
        <end position="102"/>
    </location>
</feature>